<reference evidence="1" key="1">
    <citation type="journal article" date="2014" name="Front. Microbiol.">
        <title>High frequency of phylogenetically diverse reductive dehalogenase-homologous genes in deep subseafloor sedimentary metagenomes.</title>
        <authorList>
            <person name="Kawai M."/>
            <person name="Futagami T."/>
            <person name="Toyoda A."/>
            <person name="Takaki Y."/>
            <person name="Nishi S."/>
            <person name="Hori S."/>
            <person name="Arai W."/>
            <person name="Tsubouchi T."/>
            <person name="Morono Y."/>
            <person name="Uchiyama I."/>
            <person name="Ito T."/>
            <person name="Fujiyama A."/>
            <person name="Inagaki F."/>
            <person name="Takami H."/>
        </authorList>
    </citation>
    <scope>NUCLEOTIDE SEQUENCE</scope>
    <source>
        <strain evidence="1">Expedition CK06-06</strain>
    </source>
</reference>
<accession>X0WSQ9</accession>
<proteinExistence type="predicted"/>
<organism evidence="1">
    <name type="scientific">marine sediment metagenome</name>
    <dbReference type="NCBI Taxonomy" id="412755"/>
    <lineage>
        <taxon>unclassified sequences</taxon>
        <taxon>metagenomes</taxon>
        <taxon>ecological metagenomes</taxon>
    </lineage>
</organism>
<protein>
    <submittedName>
        <fullName evidence="1">Uncharacterized protein</fullName>
    </submittedName>
</protein>
<feature type="non-terminal residue" evidence="1">
    <location>
        <position position="1"/>
    </location>
</feature>
<dbReference type="AlphaFoldDB" id="X0WSQ9"/>
<feature type="non-terminal residue" evidence="1">
    <location>
        <position position="260"/>
    </location>
</feature>
<evidence type="ECO:0000313" key="1">
    <source>
        <dbReference type="EMBL" id="GAG27543.1"/>
    </source>
</evidence>
<name>X0WSQ9_9ZZZZ</name>
<dbReference type="EMBL" id="BARS01033664">
    <property type="protein sequence ID" value="GAG27543.1"/>
    <property type="molecule type" value="Genomic_DNA"/>
</dbReference>
<gene>
    <name evidence="1" type="ORF">S01H1_52107</name>
</gene>
<sequence>NWPDAPSRKMAYHNDGTVVAGRHPQDGAPYENFYEWAAGATGTEELNDLDFVEIIENWGNKLFPVIDDITAASILTREVETVWLFPERRDIYGFVPTYRVGGTGIEEYGTYIKISGNTTNGIDGDWTLALEQNNAPLRNMITTGHPEDWRTGITIYSFLDARGLKVSGWGQAGSPTPIRWRSMFIFGVISAGETPDRILFVNDVTGLEFTKPMDWGDVPRGTTLDWDIYLLNNSSTLQANTMTLDFVTLYDDSDTWYTIK</sequence>
<comment type="caution">
    <text evidence="1">The sequence shown here is derived from an EMBL/GenBank/DDBJ whole genome shotgun (WGS) entry which is preliminary data.</text>
</comment>